<dbReference type="InterPro" id="IPR043502">
    <property type="entry name" value="DNA/RNA_pol_sf"/>
</dbReference>
<keyword evidence="2" id="KW-0645">Protease</keyword>
<dbReference type="FunFam" id="3.30.420.10:FF:000032">
    <property type="entry name" value="Retrovirus-related Pol polyprotein from transposon 297-like Protein"/>
    <property type="match status" value="1"/>
</dbReference>
<dbReference type="InterPro" id="IPR055469">
    <property type="entry name" value="DUF7041"/>
</dbReference>
<feature type="coiled-coil region" evidence="10">
    <location>
        <begin position="179"/>
        <end position="206"/>
    </location>
</feature>
<evidence type="ECO:0000256" key="7">
    <source>
        <dbReference type="ARBA" id="ARBA00022801"/>
    </source>
</evidence>
<evidence type="ECO:0000256" key="6">
    <source>
        <dbReference type="ARBA" id="ARBA00022759"/>
    </source>
</evidence>
<evidence type="ECO:0000313" key="15">
    <source>
        <dbReference type="EMBL" id="GBN07168.1"/>
    </source>
</evidence>
<keyword evidence="6" id="KW-0255">Endonuclease</keyword>
<dbReference type="Gene3D" id="3.10.10.10">
    <property type="entry name" value="HIV Type 1 Reverse Transcriptase, subunit A, domain 1"/>
    <property type="match status" value="1"/>
</dbReference>
<keyword evidence="7" id="KW-0378">Hydrolase</keyword>
<evidence type="ECO:0000256" key="11">
    <source>
        <dbReference type="SAM" id="MobiDB-lite"/>
    </source>
</evidence>
<dbReference type="GO" id="GO:0004519">
    <property type="term" value="F:endonuclease activity"/>
    <property type="evidence" value="ECO:0007669"/>
    <property type="project" value="UniProtKB-KW"/>
</dbReference>
<keyword evidence="17" id="KW-1185">Reference proteome</keyword>
<evidence type="ECO:0000256" key="9">
    <source>
        <dbReference type="ARBA" id="ARBA00023268"/>
    </source>
</evidence>
<dbReference type="EMBL" id="BGPR01025112">
    <property type="protein sequence ID" value="GBN93738.1"/>
    <property type="molecule type" value="Genomic_DNA"/>
</dbReference>
<evidence type="ECO:0000256" key="5">
    <source>
        <dbReference type="ARBA" id="ARBA00022722"/>
    </source>
</evidence>
<dbReference type="CDD" id="cd09274">
    <property type="entry name" value="RNase_HI_RT_Ty3"/>
    <property type="match status" value="1"/>
</dbReference>
<evidence type="ECO:0000256" key="2">
    <source>
        <dbReference type="ARBA" id="ARBA00022670"/>
    </source>
</evidence>
<reference evidence="16 17" key="1">
    <citation type="journal article" date="2019" name="Sci. Rep.">
        <title>Orb-weaving spider Araneus ventricosus genome elucidates the spidroin gene catalogue.</title>
        <authorList>
            <person name="Kono N."/>
            <person name="Nakamura H."/>
            <person name="Ohtoshi R."/>
            <person name="Moran D.A.P."/>
            <person name="Shinohara A."/>
            <person name="Yoshida Y."/>
            <person name="Fujiwara M."/>
            <person name="Mori M."/>
            <person name="Tomita M."/>
            <person name="Arakawa K."/>
        </authorList>
    </citation>
    <scope>NUCLEOTIDE SEQUENCE [LARGE SCALE GENOMIC DNA]</scope>
</reference>
<dbReference type="FunFam" id="3.30.70.270:FF:000020">
    <property type="entry name" value="Transposon Tf2-6 polyprotein-like Protein"/>
    <property type="match status" value="1"/>
</dbReference>
<dbReference type="SUPFAM" id="SSF56672">
    <property type="entry name" value="DNA/RNA polymerases"/>
    <property type="match status" value="1"/>
</dbReference>
<keyword evidence="10" id="KW-0175">Coiled coil</keyword>
<dbReference type="Pfam" id="PF17919">
    <property type="entry name" value="RT_RNaseH_2"/>
    <property type="match status" value="1"/>
</dbReference>
<comment type="caution">
    <text evidence="16">The sequence shown here is derived from an EMBL/GenBank/DDBJ whole genome shotgun (WGS) entry which is preliminary data.</text>
</comment>
<feature type="compositionally biased region" description="Polar residues" evidence="11">
    <location>
        <begin position="1221"/>
        <end position="1247"/>
    </location>
</feature>
<name>A0A4Y2SZC4_ARAVE</name>
<dbReference type="InterPro" id="IPR050951">
    <property type="entry name" value="Retrovirus_Pol_polyprotein"/>
</dbReference>
<dbReference type="OrthoDB" id="6513537at2759"/>
<dbReference type="EMBL" id="BGPR01116486">
    <property type="protein sequence ID" value="GBN07168.1"/>
    <property type="molecule type" value="Genomic_DNA"/>
</dbReference>
<feature type="region of interest" description="Disordered" evidence="11">
    <location>
        <begin position="1221"/>
        <end position="1267"/>
    </location>
</feature>
<evidence type="ECO:0000259" key="12">
    <source>
        <dbReference type="PROSITE" id="PS50878"/>
    </source>
</evidence>
<dbReference type="PROSITE" id="PS50878">
    <property type="entry name" value="RT_POL"/>
    <property type="match status" value="1"/>
</dbReference>
<keyword evidence="5" id="KW-0540">Nuclease</keyword>
<dbReference type="InterPro" id="IPR041577">
    <property type="entry name" value="RT_RNaseH_2"/>
</dbReference>
<keyword evidence="4" id="KW-0548">Nucleotidyltransferase</keyword>
<evidence type="ECO:0000256" key="10">
    <source>
        <dbReference type="SAM" id="Coils"/>
    </source>
</evidence>
<dbReference type="EC" id="2.7.7.49" evidence="1"/>
<accession>A0A4Y2SZC4</accession>
<keyword evidence="9" id="KW-0511">Multifunctional enzyme</keyword>
<dbReference type="FunFam" id="3.10.10.10:FF:000007">
    <property type="entry name" value="Retrovirus-related Pol polyprotein from transposon 17.6-like Protein"/>
    <property type="match status" value="1"/>
</dbReference>
<dbReference type="Gene3D" id="3.10.20.370">
    <property type="match status" value="1"/>
</dbReference>
<dbReference type="GO" id="GO:0003964">
    <property type="term" value="F:RNA-directed DNA polymerase activity"/>
    <property type="evidence" value="ECO:0007669"/>
    <property type="project" value="UniProtKB-KW"/>
</dbReference>
<evidence type="ECO:0000256" key="8">
    <source>
        <dbReference type="ARBA" id="ARBA00022918"/>
    </source>
</evidence>
<sequence length="1281" mass="145529">MTEISAVRIPPYNFGDPHLWFAMCDRTFGLGVPKAVTDSVTKFNYIVSNLPPEAAAIVRDVIINPDTVDPYTQIKTQLIQRSGESSQQEIRKLLSGEELGDRKPSELLRIMNRRAASHNVPKELMLELFLQQLPTSVQTILASITPITVEKAAEVADRILEVNPTTAPLSTHAISSSSEDRILQEIQRLNKRIDELQLQRNRGEVRTRSRSRKRSFSRPREEGVCWYHQQFQDKARKCSPPCTYSKNGSSGNVLPASTAERKRGNSIQQLSAANTSPINVYGRKLLTLDLNLRRVFRWPFLIASVSVPIIGADFLYYFNISPDLRNRKLIDNATNLSAPCKLISSEIHSIKLISDESIYHDVLREFPEIVKPPSFSQEIKHNVKHFIETSGPPIFSKPRRLAPDRVKIAKSEFQHMLDLGHIRPSKSNYASPLHIVPKKDSKDWRPVGDYRALNAQTKKDKYSIPNILDFTSELHGKTIFSHVDLVKAYHQIPIHEDDIHKTAITTPFGLYESTRMQFGLCNAASTFQRFVDEVLRGLNFVYAFIDDILVASSSEEDHLQHLRLLFERLNQYGLSINPSKCTFGVPTLEFLGFQVCSSGIKPLPDRVDAILKFPRPSTITQLRRFLGMLNYYRRFIRQAAHILAPLVKFLEGIKNKKRSRQRVKTKPEEELSWTDEATTAFEQVKEALAQATLLHHPIPNAPLSIWVDASDFAVGGALTQYSDDLWQPLAFLSMKLTSSQKKLSTYDRELLAIYTMIKRFRHMLEGRDFVIFTDQKPLIYAFQQKADKCSPRQLRHLDFISQFSTDIRHVPGTQNFVADALSRIEIDSISQASCLDYKDIASAQSKDDELKHLLQSNSTSLVLKKQYFPLEDITLTCDVSSKVPRPFIPKDYRRLVFQHLHGLSHPGISASTRMITQRFVWPDIKRDIKMWVKSCQPCQRSKIHRHTKAPAGTFALPDARFSHIHIDFIGPFPPSNGHTYCLTIVDRFTRWMEVIPTADMTAETICRALLSGWISRFGCPVIITTDQGRNFESSLFKELSDLMGTNRIHCCAYHPKANGLVERMHRHLKSAIKAHENSKWSDIIPIVLLGMRSAVKDDIQATCAELVYGTTLRLPSDLFSSTKFSTKCDPTYVSMLREKMISLQPVPTSNHCKSSVFLPTTLKSCSHVFLRVDSVQPPLSQPYTGPHHVINRSDKVFTILINGKKKAVSIDRIKPAFILNDNNNTSSRTDLQQLPGKQTVPENNPNKQSDKPGSISTEKTFSKTRSGRQVRFPKNLAQFIT</sequence>
<dbReference type="InterPro" id="IPR012337">
    <property type="entry name" value="RNaseH-like_sf"/>
</dbReference>
<dbReference type="Pfam" id="PF00665">
    <property type="entry name" value="rve"/>
    <property type="match status" value="1"/>
</dbReference>
<evidence type="ECO:0000313" key="17">
    <source>
        <dbReference type="Proteomes" id="UP000499080"/>
    </source>
</evidence>
<keyword evidence="8" id="KW-0695">RNA-directed DNA polymerase</keyword>
<evidence type="ECO:0000256" key="4">
    <source>
        <dbReference type="ARBA" id="ARBA00022695"/>
    </source>
</evidence>
<dbReference type="PANTHER" id="PTHR37984">
    <property type="entry name" value="PROTEIN CBG26694"/>
    <property type="match status" value="1"/>
</dbReference>
<dbReference type="CDD" id="cd01647">
    <property type="entry name" value="RT_LTR"/>
    <property type="match status" value="1"/>
</dbReference>
<dbReference type="FunFam" id="1.10.340.70:FF:000004">
    <property type="entry name" value="Retrovirus-related Pol polyprotein from transposon 297-like Protein"/>
    <property type="match status" value="1"/>
</dbReference>
<protein>
    <recommendedName>
        <fullName evidence="1">RNA-directed DNA polymerase</fullName>
        <ecNumber evidence="1">2.7.7.49</ecNumber>
    </recommendedName>
</protein>
<dbReference type="InterPro" id="IPR041588">
    <property type="entry name" value="Integrase_H2C2"/>
</dbReference>
<dbReference type="Pfam" id="PF17921">
    <property type="entry name" value="Integrase_H2C2"/>
    <property type="match status" value="1"/>
</dbReference>
<dbReference type="Gene3D" id="3.30.70.270">
    <property type="match status" value="2"/>
</dbReference>
<evidence type="ECO:0000256" key="1">
    <source>
        <dbReference type="ARBA" id="ARBA00012493"/>
    </source>
</evidence>
<dbReference type="Pfam" id="PF23055">
    <property type="entry name" value="DUF7041"/>
    <property type="match status" value="1"/>
</dbReference>
<keyword evidence="3" id="KW-0808">Transferase</keyword>
<dbReference type="InterPro" id="IPR043128">
    <property type="entry name" value="Rev_trsase/Diguanyl_cyclase"/>
</dbReference>
<dbReference type="GO" id="GO:0006508">
    <property type="term" value="P:proteolysis"/>
    <property type="evidence" value="ECO:0007669"/>
    <property type="project" value="UniProtKB-KW"/>
</dbReference>
<feature type="domain" description="Reverse transcriptase" evidence="12">
    <location>
        <begin position="417"/>
        <end position="595"/>
    </location>
</feature>
<proteinExistence type="predicted"/>
<dbReference type="GO" id="GO:0003676">
    <property type="term" value="F:nucleic acid binding"/>
    <property type="evidence" value="ECO:0007669"/>
    <property type="project" value="InterPro"/>
</dbReference>
<dbReference type="SUPFAM" id="SSF53098">
    <property type="entry name" value="Ribonuclease H-like"/>
    <property type="match status" value="1"/>
</dbReference>
<dbReference type="EMBL" id="BGPR01116471">
    <property type="protein sequence ID" value="GBN07126.1"/>
    <property type="molecule type" value="Genomic_DNA"/>
</dbReference>
<evidence type="ECO:0000313" key="14">
    <source>
        <dbReference type="EMBL" id="GBN07126.1"/>
    </source>
</evidence>
<dbReference type="InterPro" id="IPR000477">
    <property type="entry name" value="RT_dom"/>
</dbReference>
<dbReference type="InterPro" id="IPR001584">
    <property type="entry name" value="Integrase_cat-core"/>
</dbReference>
<dbReference type="PANTHER" id="PTHR37984:SF5">
    <property type="entry name" value="PROTEIN NYNRIN-LIKE"/>
    <property type="match status" value="1"/>
</dbReference>
<dbReference type="Pfam" id="PF00078">
    <property type="entry name" value="RVT_1"/>
    <property type="match status" value="1"/>
</dbReference>
<evidence type="ECO:0000259" key="13">
    <source>
        <dbReference type="PROSITE" id="PS50994"/>
    </source>
</evidence>
<dbReference type="PROSITE" id="PS50994">
    <property type="entry name" value="INTEGRASE"/>
    <property type="match status" value="1"/>
</dbReference>
<dbReference type="GO" id="GO:0008233">
    <property type="term" value="F:peptidase activity"/>
    <property type="evidence" value="ECO:0007669"/>
    <property type="project" value="UniProtKB-KW"/>
</dbReference>
<gene>
    <name evidence="16" type="primary">Tf2-6_59</name>
    <name evidence="14" type="synonym">Tf2-6_84</name>
    <name evidence="15" type="synonym">Tf2-6_86</name>
    <name evidence="16" type="ORF">AVEN_266984_1</name>
    <name evidence="14" type="ORF">AVEN_3311_1</name>
    <name evidence="15" type="ORF">AVEN_77575_1</name>
</gene>
<dbReference type="Gene3D" id="1.10.340.70">
    <property type="match status" value="1"/>
</dbReference>
<evidence type="ECO:0000256" key="3">
    <source>
        <dbReference type="ARBA" id="ARBA00022679"/>
    </source>
</evidence>
<dbReference type="FunFam" id="3.10.20.370:FF:000001">
    <property type="entry name" value="Retrovirus-related Pol polyprotein from transposon 17.6-like protein"/>
    <property type="match status" value="1"/>
</dbReference>
<dbReference type="GO" id="GO:0015074">
    <property type="term" value="P:DNA integration"/>
    <property type="evidence" value="ECO:0007669"/>
    <property type="project" value="InterPro"/>
</dbReference>
<dbReference type="InterPro" id="IPR036397">
    <property type="entry name" value="RNaseH_sf"/>
</dbReference>
<dbReference type="Proteomes" id="UP000499080">
    <property type="component" value="Unassembled WGS sequence"/>
</dbReference>
<organism evidence="16 17">
    <name type="scientific">Araneus ventricosus</name>
    <name type="common">Orbweaver spider</name>
    <name type="synonym">Epeira ventricosa</name>
    <dbReference type="NCBI Taxonomy" id="182803"/>
    <lineage>
        <taxon>Eukaryota</taxon>
        <taxon>Metazoa</taxon>
        <taxon>Ecdysozoa</taxon>
        <taxon>Arthropoda</taxon>
        <taxon>Chelicerata</taxon>
        <taxon>Arachnida</taxon>
        <taxon>Araneae</taxon>
        <taxon>Araneomorphae</taxon>
        <taxon>Entelegynae</taxon>
        <taxon>Araneoidea</taxon>
        <taxon>Araneidae</taxon>
        <taxon>Araneus</taxon>
    </lineage>
</organism>
<feature type="domain" description="Integrase catalytic" evidence="13">
    <location>
        <begin position="953"/>
        <end position="1123"/>
    </location>
</feature>
<evidence type="ECO:0000313" key="16">
    <source>
        <dbReference type="EMBL" id="GBN93738.1"/>
    </source>
</evidence>
<dbReference type="Gene3D" id="3.30.420.10">
    <property type="entry name" value="Ribonuclease H-like superfamily/Ribonuclease H"/>
    <property type="match status" value="1"/>
</dbReference>
<dbReference type="GO" id="GO:0042575">
    <property type="term" value="C:DNA polymerase complex"/>
    <property type="evidence" value="ECO:0007669"/>
    <property type="project" value="UniProtKB-ARBA"/>
</dbReference>